<keyword evidence="9 17" id="KW-0732">Signal</keyword>
<comment type="similarity">
    <text evidence="3">Belongs to the RBT5 family.</text>
</comment>
<dbReference type="PANTHER" id="PTHR37928">
    <property type="entry name" value="CFEM DOMAIN PROTEIN (AFU_ORTHOLOGUE AFUA_6G14090)"/>
    <property type="match status" value="1"/>
</dbReference>
<keyword evidence="11" id="KW-0472">Membrane</keyword>
<gene>
    <name evidence="19" type="ORF">TWF694_006779</name>
</gene>
<protein>
    <recommendedName>
        <fullName evidence="18">CFEM domain-containing protein</fullName>
    </recommendedName>
</protein>
<evidence type="ECO:0000256" key="12">
    <source>
        <dbReference type="ARBA" id="ARBA00023157"/>
    </source>
</evidence>
<evidence type="ECO:0000256" key="10">
    <source>
        <dbReference type="ARBA" id="ARBA00023004"/>
    </source>
</evidence>
<dbReference type="Pfam" id="PF05730">
    <property type="entry name" value="CFEM"/>
    <property type="match status" value="1"/>
</dbReference>
<evidence type="ECO:0000256" key="1">
    <source>
        <dbReference type="ARBA" id="ARBA00004609"/>
    </source>
</evidence>
<evidence type="ECO:0000256" key="2">
    <source>
        <dbReference type="ARBA" id="ARBA00004613"/>
    </source>
</evidence>
<evidence type="ECO:0000256" key="3">
    <source>
        <dbReference type="ARBA" id="ARBA00010031"/>
    </source>
</evidence>
<dbReference type="AlphaFoldDB" id="A0AAV9XSX8"/>
<keyword evidence="20" id="KW-1185">Reference proteome</keyword>
<evidence type="ECO:0000256" key="15">
    <source>
        <dbReference type="PROSITE-ProRule" id="PRU01356"/>
    </source>
</evidence>
<evidence type="ECO:0000256" key="7">
    <source>
        <dbReference type="ARBA" id="ARBA00022622"/>
    </source>
</evidence>
<keyword evidence="13" id="KW-0325">Glycoprotein</keyword>
<organism evidence="19 20">
    <name type="scientific">Orbilia ellipsospora</name>
    <dbReference type="NCBI Taxonomy" id="2528407"/>
    <lineage>
        <taxon>Eukaryota</taxon>
        <taxon>Fungi</taxon>
        <taxon>Dikarya</taxon>
        <taxon>Ascomycota</taxon>
        <taxon>Pezizomycotina</taxon>
        <taxon>Orbiliomycetes</taxon>
        <taxon>Orbiliales</taxon>
        <taxon>Orbiliaceae</taxon>
        <taxon>Orbilia</taxon>
    </lineage>
</organism>
<dbReference type="GO" id="GO:0098552">
    <property type="term" value="C:side of membrane"/>
    <property type="evidence" value="ECO:0007669"/>
    <property type="project" value="UniProtKB-KW"/>
</dbReference>
<evidence type="ECO:0000256" key="13">
    <source>
        <dbReference type="ARBA" id="ARBA00023180"/>
    </source>
</evidence>
<feature type="compositionally biased region" description="Low complexity" evidence="16">
    <location>
        <begin position="94"/>
        <end position="117"/>
    </location>
</feature>
<comment type="caution">
    <text evidence="19">The sequence shown here is derived from an EMBL/GenBank/DDBJ whole genome shotgun (WGS) entry which is preliminary data.</text>
</comment>
<accession>A0AAV9XSX8</accession>
<keyword evidence="8 15" id="KW-0479">Metal-binding</keyword>
<dbReference type="InterPro" id="IPR008427">
    <property type="entry name" value="Extracellular_membr_CFEM_dom"/>
</dbReference>
<evidence type="ECO:0000256" key="5">
    <source>
        <dbReference type="ARBA" id="ARBA00022525"/>
    </source>
</evidence>
<feature type="disulfide bond" evidence="15">
    <location>
        <begin position="40"/>
        <end position="47"/>
    </location>
</feature>
<dbReference type="EMBL" id="JAVHJO010000002">
    <property type="protein sequence ID" value="KAK6542838.1"/>
    <property type="molecule type" value="Genomic_DNA"/>
</dbReference>
<keyword evidence="10 15" id="KW-0408">Iron</keyword>
<dbReference type="InterPro" id="IPR051735">
    <property type="entry name" value="CFEM_domain"/>
</dbReference>
<evidence type="ECO:0000259" key="18">
    <source>
        <dbReference type="PROSITE" id="PS52012"/>
    </source>
</evidence>
<keyword evidence="12 15" id="KW-1015">Disulfide bond</keyword>
<evidence type="ECO:0000256" key="16">
    <source>
        <dbReference type="SAM" id="MobiDB-lite"/>
    </source>
</evidence>
<feature type="binding site" description="axial binding residue" evidence="15">
    <location>
        <position position="44"/>
    </location>
    <ligand>
        <name>heme</name>
        <dbReference type="ChEBI" id="CHEBI:30413"/>
    </ligand>
    <ligandPart>
        <name>Fe</name>
        <dbReference type="ChEBI" id="CHEBI:18248"/>
    </ligandPart>
</feature>
<evidence type="ECO:0000256" key="4">
    <source>
        <dbReference type="ARBA" id="ARBA00022475"/>
    </source>
</evidence>
<keyword evidence="5" id="KW-0964">Secreted</keyword>
<reference evidence="19 20" key="1">
    <citation type="submission" date="2019-10" db="EMBL/GenBank/DDBJ databases">
        <authorList>
            <person name="Palmer J.M."/>
        </authorList>
    </citation>
    <scope>NUCLEOTIDE SEQUENCE [LARGE SCALE GENOMIC DNA]</scope>
    <source>
        <strain evidence="19 20">TWF694</strain>
    </source>
</reference>
<dbReference type="SMART" id="SM00747">
    <property type="entry name" value="CFEM"/>
    <property type="match status" value="1"/>
</dbReference>
<feature type="disulfide bond" evidence="15">
    <location>
        <begin position="26"/>
        <end position="66"/>
    </location>
</feature>
<dbReference type="GO" id="GO:0005576">
    <property type="term" value="C:extracellular region"/>
    <property type="evidence" value="ECO:0007669"/>
    <property type="project" value="UniProtKB-SubCell"/>
</dbReference>
<name>A0AAV9XSX8_9PEZI</name>
<dbReference type="PROSITE" id="PS52012">
    <property type="entry name" value="CFEM"/>
    <property type="match status" value="1"/>
</dbReference>
<evidence type="ECO:0000313" key="20">
    <source>
        <dbReference type="Proteomes" id="UP001365542"/>
    </source>
</evidence>
<evidence type="ECO:0000313" key="19">
    <source>
        <dbReference type="EMBL" id="KAK6542838.1"/>
    </source>
</evidence>
<proteinExistence type="inferred from homology"/>
<keyword evidence="4" id="KW-1003">Cell membrane</keyword>
<keyword evidence="7" id="KW-0336">GPI-anchor</keyword>
<feature type="disulfide bond" evidence="15">
    <location>
        <begin position="30"/>
        <end position="61"/>
    </location>
</feature>
<evidence type="ECO:0000256" key="11">
    <source>
        <dbReference type="ARBA" id="ARBA00023136"/>
    </source>
</evidence>
<evidence type="ECO:0000256" key="8">
    <source>
        <dbReference type="ARBA" id="ARBA00022723"/>
    </source>
</evidence>
<feature type="disulfide bond" evidence="15">
    <location>
        <begin position="49"/>
        <end position="82"/>
    </location>
</feature>
<feature type="domain" description="CFEM" evidence="18">
    <location>
        <begin position="1"/>
        <end position="109"/>
    </location>
</feature>
<dbReference type="GO" id="GO:0046872">
    <property type="term" value="F:metal ion binding"/>
    <property type="evidence" value="ECO:0007669"/>
    <property type="project" value="UniProtKB-UniRule"/>
</dbReference>
<evidence type="ECO:0000256" key="6">
    <source>
        <dbReference type="ARBA" id="ARBA00022617"/>
    </source>
</evidence>
<keyword evidence="14" id="KW-0449">Lipoprotein</keyword>
<feature type="signal peptide" evidence="17">
    <location>
        <begin position="1"/>
        <end position="18"/>
    </location>
</feature>
<evidence type="ECO:0000256" key="9">
    <source>
        <dbReference type="ARBA" id="ARBA00022729"/>
    </source>
</evidence>
<evidence type="ECO:0000256" key="17">
    <source>
        <dbReference type="SAM" id="SignalP"/>
    </source>
</evidence>
<feature type="region of interest" description="Disordered" evidence="16">
    <location>
        <begin position="92"/>
        <end position="126"/>
    </location>
</feature>
<feature type="chain" id="PRO_5043810399" description="CFEM domain-containing protein" evidence="17">
    <location>
        <begin position="19"/>
        <end position="126"/>
    </location>
</feature>
<sequence>MKFSTVLLAAGAITTTYAQLSAFPSCALSCLVSGISSSGCSATDYKCTCSSSAFLTTSTTCIKGACSTADQDAARTAAINLCNSVGIDVSGQIPPVGGSTTTTTSAPSTGPTGGSSPCKPKRFRRY</sequence>
<keyword evidence="6 15" id="KW-0349">Heme</keyword>
<dbReference type="PANTHER" id="PTHR37928:SF2">
    <property type="entry name" value="GPI ANCHORED CFEM DOMAIN PROTEIN (AFU_ORTHOLOGUE AFUA_6G10580)"/>
    <property type="match status" value="1"/>
</dbReference>
<comment type="subcellular location">
    <subcellularLocation>
        <location evidence="1">Cell membrane</location>
        <topology evidence="1">Lipid-anchor</topology>
        <topology evidence="1">GPI-anchor</topology>
    </subcellularLocation>
    <subcellularLocation>
        <location evidence="2">Secreted</location>
    </subcellularLocation>
</comment>
<dbReference type="GO" id="GO:0005886">
    <property type="term" value="C:plasma membrane"/>
    <property type="evidence" value="ECO:0007669"/>
    <property type="project" value="UniProtKB-SubCell"/>
</dbReference>
<dbReference type="Proteomes" id="UP001365542">
    <property type="component" value="Unassembled WGS sequence"/>
</dbReference>
<evidence type="ECO:0000256" key="14">
    <source>
        <dbReference type="ARBA" id="ARBA00023288"/>
    </source>
</evidence>